<evidence type="ECO:0000256" key="4">
    <source>
        <dbReference type="ARBA" id="ARBA00022598"/>
    </source>
</evidence>
<dbReference type="InterPro" id="IPR036565">
    <property type="entry name" value="Mur-like_cat_sf"/>
</dbReference>
<dbReference type="GO" id="GO:0008764">
    <property type="term" value="F:UDP-N-acetylmuramoylalanine-D-glutamate ligase activity"/>
    <property type="evidence" value="ECO:0007669"/>
    <property type="project" value="InterPro"/>
</dbReference>
<dbReference type="SUPFAM" id="SSF51984">
    <property type="entry name" value="MurCD N-terminal domain"/>
    <property type="match status" value="1"/>
</dbReference>
<evidence type="ECO:0000256" key="1">
    <source>
        <dbReference type="ARBA" id="ARBA00004496"/>
    </source>
</evidence>
<organism evidence="8 9">
    <name type="scientific">Geodia barretti</name>
    <name type="common">Barrett's horny sponge</name>
    <dbReference type="NCBI Taxonomy" id="519541"/>
    <lineage>
        <taxon>Eukaryota</taxon>
        <taxon>Metazoa</taxon>
        <taxon>Porifera</taxon>
        <taxon>Demospongiae</taxon>
        <taxon>Heteroscleromorpha</taxon>
        <taxon>Tetractinellida</taxon>
        <taxon>Astrophorina</taxon>
        <taxon>Geodiidae</taxon>
        <taxon>Geodia</taxon>
    </lineage>
</organism>
<comment type="subcellular location">
    <subcellularLocation>
        <location evidence="1">Cytoplasm</location>
    </subcellularLocation>
</comment>
<proteinExistence type="predicted"/>
<feature type="domain" description="Mur ligase central" evidence="7">
    <location>
        <begin position="107"/>
        <end position="176"/>
    </location>
</feature>
<keyword evidence="9" id="KW-1185">Reference proteome</keyword>
<sequence>MRCRAGVRLALGGHRMSDFAGADLVVKNPGVPPDSPFLAAAAAAGADVQTDQSLFLARCPAPVLAVTGSKGKSTTAAALAAILREDEPDTRLEHIGGSPLEFLEKLRDHTPVVLELSSWHWNRYASMEEYLQDKRVIAEGQPPEATLVLNADDPWHRRFADGAAARIVLFSTRHRPAGDGAWMEDGTGRMSVRGRLGVAFDPARGPGGLRGYAIGANLLAAAAAAAAFGSDPEAIRRALSRFAGLPHRLEPVGAVAGLRFVNDSAATIPEATVAALATVPPTVVLLAGGADKELDFSILAATAGSLPSGSLRRCVLLAGSATAKLDTALRRAGVGCDGPFDSLDEAFEAALRAAVPGATVLLSPGCASFGMFRNEFERGDSFRALVRQHAATR</sequence>
<dbReference type="Gene3D" id="3.40.1190.10">
    <property type="entry name" value="Mur-like, catalytic domain"/>
    <property type="match status" value="2"/>
</dbReference>
<evidence type="ECO:0000256" key="6">
    <source>
        <dbReference type="ARBA" id="ARBA00022840"/>
    </source>
</evidence>
<keyword evidence="4 8" id="KW-0436">Ligase</keyword>
<dbReference type="EMBL" id="CASHTH010004321">
    <property type="protein sequence ID" value="CAI8056077.1"/>
    <property type="molecule type" value="Genomic_DNA"/>
</dbReference>
<dbReference type="GO" id="GO:0005737">
    <property type="term" value="C:cytoplasm"/>
    <property type="evidence" value="ECO:0007669"/>
    <property type="project" value="UniProtKB-SubCell"/>
</dbReference>
<reference evidence="8" key="1">
    <citation type="submission" date="2023-03" db="EMBL/GenBank/DDBJ databases">
        <authorList>
            <person name="Steffen K."/>
            <person name="Cardenas P."/>
        </authorList>
    </citation>
    <scope>NUCLEOTIDE SEQUENCE</scope>
</reference>
<dbReference type="Gene3D" id="3.90.190.20">
    <property type="entry name" value="Mur ligase, C-terminal domain"/>
    <property type="match status" value="1"/>
</dbReference>
<dbReference type="AlphaFoldDB" id="A0AA35TZU7"/>
<accession>A0AA35TZU7</accession>
<evidence type="ECO:0000256" key="2">
    <source>
        <dbReference type="ARBA" id="ARBA00004752"/>
    </source>
</evidence>
<comment type="caution">
    <text evidence="8">The sequence shown here is derived from an EMBL/GenBank/DDBJ whole genome shotgun (WGS) entry which is preliminary data.</text>
</comment>
<evidence type="ECO:0000256" key="5">
    <source>
        <dbReference type="ARBA" id="ARBA00022741"/>
    </source>
</evidence>
<dbReference type="GO" id="GO:0005524">
    <property type="term" value="F:ATP binding"/>
    <property type="evidence" value="ECO:0007669"/>
    <property type="project" value="UniProtKB-KW"/>
</dbReference>
<dbReference type="InterPro" id="IPR036615">
    <property type="entry name" value="Mur_ligase_C_dom_sf"/>
</dbReference>
<evidence type="ECO:0000313" key="9">
    <source>
        <dbReference type="Proteomes" id="UP001174909"/>
    </source>
</evidence>
<dbReference type="GO" id="GO:0051301">
    <property type="term" value="P:cell division"/>
    <property type="evidence" value="ECO:0007669"/>
    <property type="project" value="InterPro"/>
</dbReference>
<name>A0AA35TZU7_GEOBA</name>
<dbReference type="Proteomes" id="UP001174909">
    <property type="component" value="Unassembled WGS sequence"/>
</dbReference>
<comment type="pathway">
    <text evidence="2">Cell wall biogenesis; peptidoglycan biosynthesis.</text>
</comment>
<evidence type="ECO:0000256" key="3">
    <source>
        <dbReference type="ARBA" id="ARBA00022490"/>
    </source>
</evidence>
<dbReference type="SUPFAM" id="SSF53244">
    <property type="entry name" value="MurD-like peptide ligases, peptide-binding domain"/>
    <property type="match status" value="1"/>
</dbReference>
<gene>
    <name evidence="8" type="ORF">GBAR_LOCUS30548</name>
</gene>
<keyword evidence="3" id="KW-0963">Cytoplasm</keyword>
<dbReference type="GO" id="GO:0008360">
    <property type="term" value="P:regulation of cell shape"/>
    <property type="evidence" value="ECO:0007669"/>
    <property type="project" value="InterPro"/>
</dbReference>
<keyword evidence="5" id="KW-0547">Nucleotide-binding</keyword>
<dbReference type="PANTHER" id="PTHR43692:SF1">
    <property type="entry name" value="UDP-N-ACETYLMURAMOYLALANINE--D-GLUTAMATE LIGASE"/>
    <property type="match status" value="1"/>
</dbReference>
<dbReference type="SUPFAM" id="SSF53623">
    <property type="entry name" value="MurD-like peptide ligases, catalytic domain"/>
    <property type="match status" value="1"/>
</dbReference>
<dbReference type="PANTHER" id="PTHR43692">
    <property type="entry name" value="UDP-N-ACETYLMURAMOYLALANINE--D-GLUTAMATE LIGASE"/>
    <property type="match status" value="1"/>
</dbReference>
<dbReference type="InterPro" id="IPR013221">
    <property type="entry name" value="Mur_ligase_cen"/>
</dbReference>
<dbReference type="Pfam" id="PF08245">
    <property type="entry name" value="Mur_ligase_M"/>
    <property type="match status" value="1"/>
</dbReference>
<protein>
    <submittedName>
        <fullName evidence="8">UDP-N-acetylmuramoylalanine--D-glutamate ligase</fullName>
    </submittedName>
</protein>
<keyword evidence="6" id="KW-0067">ATP-binding</keyword>
<evidence type="ECO:0000259" key="7">
    <source>
        <dbReference type="Pfam" id="PF08245"/>
    </source>
</evidence>
<dbReference type="InterPro" id="IPR005762">
    <property type="entry name" value="MurD"/>
</dbReference>
<dbReference type="Gene3D" id="3.40.50.720">
    <property type="entry name" value="NAD(P)-binding Rossmann-like Domain"/>
    <property type="match status" value="1"/>
</dbReference>
<evidence type="ECO:0000313" key="8">
    <source>
        <dbReference type="EMBL" id="CAI8056077.1"/>
    </source>
</evidence>